<comment type="similarity">
    <text evidence="2 6">Belongs to the class-I pyridoxal-phosphate-dependent aminotransferase family.</text>
</comment>
<accession>A4C5B3</accession>
<dbReference type="InterPro" id="IPR015424">
    <property type="entry name" value="PyrdxlP-dep_Trfase"/>
</dbReference>
<gene>
    <name evidence="8" type="ORF">PTD2_04211</name>
</gene>
<dbReference type="CDD" id="cd00609">
    <property type="entry name" value="AAT_like"/>
    <property type="match status" value="1"/>
</dbReference>
<dbReference type="Gene3D" id="3.40.640.10">
    <property type="entry name" value="Type I PLP-dependent aspartate aminotransferase-like (Major domain)"/>
    <property type="match status" value="1"/>
</dbReference>
<dbReference type="RefSeq" id="WP_009837043.1">
    <property type="nucleotide sequence ID" value="NZ_AAOH01000001.1"/>
</dbReference>
<dbReference type="AlphaFoldDB" id="A4C5B3"/>
<comment type="cofactor">
    <cofactor evidence="1 6">
        <name>pyridoxal 5'-phosphate</name>
        <dbReference type="ChEBI" id="CHEBI:597326"/>
    </cofactor>
</comment>
<evidence type="ECO:0000256" key="3">
    <source>
        <dbReference type="ARBA" id="ARBA00022576"/>
    </source>
</evidence>
<evidence type="ECO:0000313" key="9">
    <source>
        <dbReference type="Proteomes" id="UP000006201"/>
    </source>
</evidence>
<dbReference type="PRINTS" id="PR00753">
    <property type="entry name" value="ACCSYNTHASE"/>
</dbReference>
<dbReference type="PROSITE" id="PS00105">
    <property type="entry name" value="AA_TRANSFER_CLASS_1"/>
    <property type="match status" value="1"/>
</dbReference>
<evidence type="ECO:0000256" key="4">
    <source>
        <dbReference type="ARBA" id="ARBA00022679"/>
    </source>
</evidence>
<dbReference type="HOGENOM" id="CLU_017584_4_3_6"/>
<keyword evidence="9" id="KW-1185">Reference proteome</keyword>
<dbReference type="Gene3D" id="3.90.1150.10">
    <property type="entry name" value="Aspartate Aminotransferase, domain 1"/>
    <property type="match status" value="1"/>
</dbReference>
<dbReference type="InterPro" id="IPR015422">
    <property type="entry name" value="PyrdxlP-dep_Trfase_small"/>
</dbReference>
<dbReference type="EC" id="2.6.1.-" evidence="6"/>
<organism evidence="8 9">
    <name type="scientific">Pseudoalteromonas tunicata D2</name>
    <dbReference type="NCBI Taxonomy" id="87626"/>
    <lineage>
        <taxon>Bacteria</taxon>
        <taxon>Pseudomonadati</taxon>
        <taxon>Pseudomonadota</taxon>
        <taxon>Gammaproteobacteria</taxon>
        <taxon>Alteromonadales</taxon>
        <taxon>Pseudoalteromonadaceae</taxon>
        <taxon>Pseudoalteromonas</taxon>
    </lineage>
</organism>
<evidence type="ECO:0000256" key="6">
    <source>
        <dbReference type="RuleBase" id="RU000481"/>
    </source>
</evidence>
<keyword evidence="4 6" id="KW-0808">Transferase</keyword>
<sequence length="398" mass="43945">MKNLFDAENVPLLLLKERAFNFRWAETAPDVIPLTAADPDFRAAPEISRAIAEYALDGVFSYGPHQGLNSFKQALATGLLKRKNYHLFPELILPIDSVASAMYAVARCYLQPGDEAIIFDPVDFLFEQAALAAGASVKRCPFDEQRGAFCFEQLPKLINNRTKLIGVCNPHNPLGLIMSKAELEQLALLAQKHNLIILNDEIWSDIVYPDQQMTSFHHLSNALQQQVVTVYGFSKSFALAGLRVGAIFAPNQAHYQALVNAANVMTTAGGVSTLSQIAATEAILNCWYWVDAFIAHLTHLRDYAVTRLNQMPGIQCRIPAATYLLFPDIRATGLCADEFVKECLKDKLAIVPGNERFFGPAAKGHVRICFATSFSILQQGLDRMETTLIRLGVTSNAV</sequence>
<dbReference type="STRING" id="87626.PTD2_04211"/>
<dbReference type="SUPFAM" id="SSF53383">
    <property type="entry name" value="PLP-dependent transferases"/>
    <property type="match status" value="1"/>
</dbReference>
<evidence type="ECO:0000259" key="7">
    <source>
        <dbReference type="Pfam" id="PF00155"/>
    </source>
</evidence>
<dbReference type="EMBL" id="AAOH01000001">
    <property type="protein sequence ID" value="EAR30745.1"/>
    <property type="molecule type" value="Genomic_DNA"/>
</dbReference>
<keyword evidence="3 6" id="KW-0032">Aminotransferase</keyword>
<evidence type="ECO:0000256" key="1">
    <source>
        <dbReference type="ARBA" id="ARBA00001933"/>
    </source>
</evidence>
<dbReference type="OrthoDB" id="3224382at2"/>
<dbReference type="PANTHER" id="PTHR46383">
    <property type="entry name" value="ASPARTATE AMINOTRANSFERASE"/>
    <property type="match status" value="1"/>
</dbReference>
<dbReference type="Proteomes" id="UP000006201">
    <property type="component" value="Unassembled WGS sequence"/>
</dbReference>
<dbReference type="eggNOG" id="COG0436">
    <property type="taxonomic scope" value="Bacteria"/>
</dbReference>
<evidence type="ECO:0000256" key="5">
    <source>
        <dbReference type="ARBA" id="ARBA00022898"/>
    </source>
</evidence>
<dbReference type="InterPro" id="IPR015421">
    <property type="entry name" value="PyrdxlP-dep_Trfase_major"/>
</dbReference>
<comment type="caution">
    <text evidence="8">The sequence shown here is derived from an EMBL/GenBank/DDBJ whole genome shotgun (WGS) entry which is preliminary data.</text>
</comment>
<dbReference type="Pfam" id="PF00155">
    <property type="entry name" value="Aminotran_1_2"/>
    <property type="match status" value="1"/>
</dbReference>
<dbReference type="InterPro" id="IPR004839">
    <property type="entry name" value="Aminotransferase_I/II_large"/>
</dbReference>
<reference evidence="8 9" key="1">
    <citation type="submission" date="2006-02" db="EMBL/GenBank/DDBJ databases">
        <authorList>
            <person name="Moran M.A."/>
            <person name="Kjelleberg S."/>
            <person name="Egan S."/>
            <person name="Saunders N."/>
            <person name="Thomas T."/>
            <person name="Ferriera S."/>
            <person name="Johnson J."/>
            <person name="Kravitz S."/>
            <person name="Halpern A."/>
            <person name="Remington K."/>
            <person name="Beeson K."/>
            <person name="Tran B."/>
            <person name="Rogers Y.-H."/>
            <person name="Friedman R."/>
            <person name="Venter J.C."/>
        </authorList>
    </citation>
    <scope>NUCLEOTIDE SEQUENCE [LARGE SCALE GENOMIC DNA]</scope>
    <source>
        <strain evidence="8 9">D2</strain>
    </source>
</reference>
<keyword evidence="5" id="KW-0663">Pyridoxal phosphate</keyword>
<feature type="domain" description="Aminotransferase class I/classII large" evidence="7">
    <location>
        <begin position="30"/>
        <end position="372"/>
    </location>
</feature>
<dbReference type="InterPro" id="IPR004838">
    <property type="entry name" value="NHTrfase_class1_PyrdxlP-BS"/>
</dbReference>
<evidence type="ECO:0000313" key="8">
    <source>
        <dbReference type="EMBL" id="EAR30745.1"/>
    </source>
</evidence>
<dbReference type="PANTHER" id="PTHR46383:SF1">
    <property type="entry name" value="ASPARTATE AMINOTRANSFERASE"/>
    <property type="match status" value="1"/>
</dbReference>
<dbReference type="GO" id="GO:0030170">
    <property type="term" value="F:pyridoxal phosphate binding"/>
    <property type="evidence" value="ECO:0007669"/>
    <property type="project" value="InterPro"/>
</dbReference>
<proteinExistence type="inferred from homology"/>
<protein>
    <recommendedName>
        <fullName evidence="6">Aminotransferase</fullName>
        <ecNumber evidence="6">2.6.1.-</ecNumber>
    </recommendedName>
</protein>
<name>A4C5B3_9GAMM</name>
<dbReference type="GO" id="GO:0008483">
    <property type="term" value="F:transaminase activity"/>
    <property type="evidence" value="ECO:0007669"/>
    <property type="project" value="UniProtKB-KW"/>
</dbReference>
<dbReference type="GO" id="GO:0006520">
    <property type="term" value="P:amino acid metabolic process"/>
    <property type="evidence" value="ECO:0007669"/>
    <property type="project" value="InterPro"/>
</dbReference>
<dbReference type="InterPro" id="IPR050596">
    <property type="entry name" value="AspAT/PAT-like"/>
</dbReference>
<evidence type="ECO:0000256" key="2">
    <source>
        <dbReference type="ARBA" id="ARBA00007441"/>
    </source>
</evidence>